<accession>A0AAV3XWM5</accession>
<reference evidence="2 3" key="1">
    <citation type="journal article" date="2021" name="Elife">
        <title>Chloroplast acquisition without the gene transfer in kleptoplastic sea slugs, Plakobranchus ocellatus.</title>
        <authorList>
            <person name="Maeda T."/>
            <person name="Takahashi S."/>
            <person name="Yoshida T."/>
            <person name="Shimamura S."/>
            <person name="Takaki Y."/>
            <person name="Nagai Y."/>
            <person name="Toyoda A."/>
            <person name="Suzuki Y."/>
            <person name="Arimoto A."/>
            <person name="Ishii H."/>
            <person name="Satoh N."/>
            <person name="Nishiyama T."/>
            <person name="Hasebe M."/>
            <person name="Maruyama T."/>
            <person name="Minagawa J."/>
            <person name="Obokata J."/>
            <person name="Shigenobu S."/>
        </authorList>
    </citation>
    <scope>NUCLEOTIDE SEQUENCE [LARGE SCALE GENOMIC DNA]</scope>
</reference>
<gene>
    <name evidence="2" type="ORF">PoB_000105200</name>
</gene>
<dbReference type="Proteomes" id="UP000735302">
    <property type="component" value="Unassembled WGS sequence"/>
</dbReference>
<evidence type="ECO:0000313" key="3">
    <source>
        <dbReference type="Proteomes" id="UP000735302"/>
    </source>
</evidence>
<organism evidence="2 3">
    <name type="scientific">Plakobranchus ocellatus</name>
    <dbReference type="NCBI Taxonomy" id="259542"/>
    <lineage>
        <taxon>Eukaryota</taxon>
        <taxon>Metazoa</taxon>
        <taxon>Spiralia</taxon>
        <taxon>Lophotrochozoa</taxon>
        <taxon>Mollusca</taxon>
        <taxon>Gastropoda</taxon>
        <taxon>Heterobranchia</taxon>
        <taxon>Euthyneura</taxon>
        <taxon>Panpulmonata</taxon>
        <taxon>Sacoglossa</taxon>
        <taxon>Placobranchoidea</taxon>
        <taxon>Plakobranchidae</taxon>
        <taxon>Plakobranchus</taxon>
    </lineage>
</organism>
<sequence>MGKTQSWSYRCLLKLGHGSAEASYRNQDFPEAAPTLVRQVRYHDSLNTVVAKPEVSGTYIVYDLPQSVMLPPTAYGPAPSHASKLFPGETDSSDHLPTTADIEADRMPASRQSNIPVEADLQQYNTRVECW</sequence>
<comment type="caution">
    <text evidence="2">The sequence shown here is derived from an EMBL/GenBank/DDBJ whole genome shotgun (WGS) entry which is preliminary data.</text>
</comment>
<dbReference type="EMBL" id="BLXT01000140">
    <property type="protein sequence ID" value="GFN74546.1"/>
    <property type="molecule type" value="Genomic_DNA"/>
</dbReference>
<keyword evidence="3" id="KW-1185">Reference proteome</keyword>
<dbReference type="AlphaFoldDB" id="A0AAV3XWM5"/>
<proteinExistence type="predicted"/>
<evidence type="ECO:0000256" key="1">
    <source>
        <dbReference type="SAM" id="MobiDB-lite"/>
    </source>
</evidence>
<protein>
    <submittedName>
        <fullName evidence="2">Uncharacterized protein</fullName>
    </submittedName>
</protein>
<name>A0AAV3XWM5_9GAST</name>
<evidence type="ECO:0000313" key="2">
    <source>
        <dbReference type="EMBL" id="GFN74546.1"/>
    </source>
</evidence>
<feature type="region of interest" description="Disordered" evidence="1">
    <location>
        <begin position="79"/>
        <end position="106"/>
    </location>
</feature>